<sequence length="191" mass="20216">MKIWKNSLISIIVSKLRDRSMLDMTRRQILASTAVIATGGAGLTAAQGLDAASVSGDVDVQSEQALTVTDVSVEGGDASFSRVGDDNTTIQVAVEANNSDAFEIEPTIENSSADKLAIRIIVNTPDAISITNVDDSPDGNSDSVVQSDTDAYVTKIEPNKTTFELSFEISDVAQPGARDISIDFEPMSTDN</sequence>
<reference evidence="1" key="1">
    <citation type="journal article" date="2007" name="ISME J.">
        <title>Genomic plasticity in prokaryotes: the case of the square haloarchaeon.</title>
        <authorList>
            <person name="Cuadros-Orellana S."/>
            <person name="Martin-Cuadrado A.B."/>
            <person name="Legault B."/>
            <person name="D'Auria G."/>
            <person name="Zhaxybayeva O."/>
            <person name="Papke R.T."/>
            <person name="Rodriguez-Valera F."/>
        </authorList>
    </citation>
    <scope>NUCLEOTIDE SEQUENCE</scope>
</reference>
<organism evidence="1">
    <name type="scientific">uncultured haloarchaeon</name>
    <dbReference type="NCBI Taxonomy" id="160804"/>
    <lineage>
        <taxon>Archaea</taxon>
        <taxon>Methanobacteriati</taxon>
        <taxon>Methanobacteriota</taxon>
        <taxon>Stenosarchaea group</taxon>
        <taxon>Halobacteria</taxon>
        <taxon>Halobacteriales</taxon>
        <taxon>Halobacteriaceae</taxon>
        <taxon>environmental samples</taxon>
    </lineage>
</organism>
<dbReference type="EMBL" id="EF584000">
    <property type="protein sequence ID" value="ABQ76112.1"/>
    <property type="molecule type" value="Genomic_DNA"/>
</dbReference>
<accession>A5YT05</accession>
<protein>
    <submittedName>
        <fullName evidence="1">Uncharacterized protein</fullName>
    </submittedName>
</protein>
<evidence type="ECO:0000313" key="1">
    <source>
        <dbReference type="EMBL" id="ABQ76112.1"/>
    </source>
</evidence>
<name>A5YT05_9EURY</name>
<dbReference type="AlphaFoldDB" id="A5YT05"/>
<proteinExistence type="predicted"/>